<dbReference type="EMBL" id="GL348713">
    <property type="protein sequence ID" value="EFH69375.1"/>
    <property type="molecule type" value="Genomic_DNA"/>
</dbReference>
<dbReference type="InterPro" id="IPR006868">
    <property type="entry name" value="DUF630"/>
</dbReference>
<dbReference type="HOGENOM" id="CLU_010985_3_1_1"/>
<protein>
    <recommendedName>
        <fullName evidence="7">DUF632 domain-containing protein</fullName>
    </recommendedName>
</protein>
<dbReference type="AlphaFoldDB" id="D7KJ26"/>
<evidence type="ECO:0000256" key="2">
    <source>
        <dbReference type="SAM" id="MobiDB-lite"/>
    </source>
</evidence>
<dbReference type="Pfam" id="PF04782">
    <property type="entry name" value="DUF632"/>
    <property type="match status" value="1"/>
</dbReference>
<dbReference type="OrthoDB" id="658187at2759"/>
<feature type="domain" description="DUF630" evidence="4">
    <location>
        <begin position="1"/>
        <end position="57"/>
    </location>
</feature>
<feature type="region of interest" description="Disordered" evidence="2">
    <location>
        <begin position="63"/>
        <end position="106"/>
    </location>
</feature>
<accession>D7KJ26</accession>
<dbReference type="STRING" id="81972.D7KJ26"/>
<dbReference type="PANTHER" id="PTHR21450">
    <property type="entry name" value="PROTEIN ALTERED PHOSPHATE STARVATION RESPONSE 1"/>
    <property type="match status" value="1"/>
</dbReference>
<organism evidence="6">
    <name type="scientific">Arabidopsis lyrata subsp. lyrata</name>
    <name type="common">Lyre-leaved rock-cress</name>
    <dbReference type="NCBI Taxonomy" id="81972"/>
    <lineage>
        <taxon>Eukaryota</taxon>
        <taxon>Viridiplantae</taxon>
        <taxon>Streptophyta</taxon>
        <taxon>Embryophyta</taxon>
        <taxon>Tracheophyta</taxon>
        <taxon>Spermatophyta</taxon>
        <taxon>Magnoliopsida</taxon>
        <taxon>eudicotyledons</taxon>
        <taxon>Gunneridae</taxon>
        <taxon>Pentapetalae</taxon>
        <taxon>rosids</taxon>
        <taxon>malvids</taxon>
        <taxon>Brassicales</taxon>
        <taxon>Brassicaceae</taxon>
        <taxon>Camelineae</taxon>
        <taxon>Arabidopsis</taxon>
    </lineage>
</organism>
<keyword evidence="6" id="KW-1185">Reference proteome</keyword>
<gene>
    <name evidence="5" type="ORF">ARALYDRAFT_312968</name>
</gene>
<feature type="compositionally biased region" description="Low complexity" evidence="2">
    <location>
        <begin position="73"/>
        <end position="94"/>
    </location>
</feature>
<name>D7KJ26_ARALL</name>
<evidence type="ECO:0000259" key="4">
    <source>
        <dbReference type="Pfam" id="PF04783"/>
    </source>
</evidence>
<sequence length="612" mass="71014">MGCSPSKLDGLPAVSLCRDRCNSLEDTLRRSYALADAHSAYLLSLNTVGPALHRFFQLAVESPPDVESEADQSPETYSPESSSPSHSVTSSDSDSPPKFDSDCEEEDEGTNCDLFSCPKLESLNLNHDSFYSRRYESGTRTPPPPPPAPSNYAWDFINFFENYEFPYITNAKDLKDRETTRFHEEDKLTKKKITVSQNIKIKEEKKTLRISKKNRKSAPKESKNHKVSSDFSEVTKQLQEMFKKASESGNDVSKMFDTSRFRYYQKSSVYQCNVRVLLPSSNILYTKKVMTPFDPKPVEESDFNNLSSTLKKLFMWEKKLYQEVKAEEKLRTSHMKNYKLLRRLEAKSADLSKVEVIRSSVQCLSTRMRVSIHKINNICLTINKLRDEELWSQMKELIHRLSVMWSSMLECHRRQSKVIAEAKKLDKMTIKENLDLSQLELAMELKLELRNWSLSLSNWIDAQAQYVKALNSWLMRYLKQEPQVPTPDLSEEPPLFGAINTWSQTLERSHGEKEFTEAVYTILMHVNRQVEKQRMELEEQRNVNGSVKDIERKLMMLEKEEQKMQRKMKTVPSVELMGSLNLKSNMEQIFKSMEKLATNSKQTYEELDLMCT</sequence>
<feature type="domain" description="DUF632" evidence="3">
    <location>
        <begin position="231"/>
        <end position="527"/>
    </location>
</feature>
<dbReference type="Pfam" id="PF04783">
    <property type="entry name" value="DUF630"/>
    <property type="match status" value="1"/>
</dbReference>
<evidence type="ECO:0008006" key="7">
    <source>
        <dbReference type="Google" id="ProtNLM"/>
    </source>
</evidence>
<keyword evidence="1" id="KW-0175">Coiled coil</keyword>
<dbReference type="eggNOG" id="ENOG502QUPN">
    <property type="taxonomic scope" value="Eukaryota"/>
</dbReference>
<feature type="region of interest" description="Disordered" evidence="2">
    <location>
        <begin position="207"/>
        <end position="230"/>
    </location>
</feature>
<dbReference type="KEGG" id="aly:9329177"/>
<evidence type="ECO:0000256" key="1">
    <source>
        <dbReference type="SAM" id="Coils"/>
    </source>
</evidence>
<dbReference type="InterPro" id="IPR006867">
    <property type="entry name" value="DUF632"/>
</dbReference>
<dbReference type="PANTHER" id="PTHR21450:SF19">
    <property type="entry name" value="F5M15.15"/>
    <property type="match status" value="1"/>
</dbReference>
<feature type="coiled-coil region" evidence="1">
    <location>
        <begin position="523"/>
        <end position="567"/>
    </location>
</feature>
<evidence type="ECO:0000313" key="6">
    <source>
        <dbReference type="Proteomes" id="UP000008694"/>
    </source>
</evidence>
<evidence type="ECO:0000313" key="5">
    <source>
        <dbReference type="EMBL" id="EFH69375.1"/>
    </source>
</evidence>
<evidence type="ECO:0000259" key="3">
    <source>
        <dbReference type="Pfam" id="PF04782"/>
    </source>
</evidence>
<feature type="compositionally biased region" description="Basic and acidic residues" evidence="2">
    <location>
        <begin position="218"/>
        <end position="228"/>
    </location>
</feature>
<dbReference type="Gramene" id="fgenesh1_pm.C_scaffold_1001748">
    <property type="protein sequence ID" value="fgenesh1_pm.C_scaffold_1001748"/>
    <property type="gene ID" value="fgenesh1_pm.C_scaffold_1001748"/>
</dbReference>
<reference evidence="6" key="1">
    <citation type="journal article" date="2011" name="Nat. Genet.">
        <title>The Arabidopsis lyrata genome sequence and the basis of rapid genome size change.</title>
        <authorList>
            <person name="Hu T.T."/>
            <person name="Pattyn P."/>
            <person name="Bakker E.G."/>
            <person name="Cao J."/>
            <person name="Cheng J.-F."/>
            <person name="Clark R.M."/>
            <person name="Fahlgren N."/>
            <person name="Fawcett J.A."/>
            <person name="Grimwood J."/>
            <person name="Gundlach H."/>
            <person name="Haberer G."/>
            <person name="Hollister J.D."/>
            <person name="Ossowski S."/>
            <person name="Ottilar R.P."/>
            <person name="Salamov A.A."/>
            <person name="Schneeberger K."/>
            <person name="Spannagl M."/>
            <person name="Wang X."/>
            <person name="Yang L."/>
            <person name="Nasrallah M.E."/>
            <person name="Bergelson J."/>
            <person name="Carrington J.C."/>
            <person name="Gaut B.S."/>
            <person name="Schmutz J."/>
            <person name="Mayer K.F.X."/>
            <person name="Van de Peer Y."/>
            <person name="Grigoriev I.V."/>
            <person name="Nordborg M."/>
            <person name="Weigel D."/>
            <person name="Guo Y.-L."/>
        </authorList>
    </citation>
    <scope>NUCLEOTIDE SEQUENCE [LARGE SCALE GENOMIC DNA]</scope>
    <source>
        <strain evidence="6">cv. MN47</strain>
    </source>
</reference>
<proteinExistence type="predicted"/>
<feature type="compositionally biased region" description="Basic residues" evidence="2">
    <location>
        <begin position="208"/>
        <end position="217"/>
    </location>
</feature>
<dbReference type="Proteomes" id="UP000008694">
    <property type="component" value="Unassembled WGS sequence"/>
</dbReference>